<organism evidence="1 2">
    <name type="scientific">Natrinema saccharevitans</name>
    <dbReference type="NCBI Taxonomy" id="301967"/>
    <lineage>
        <taxon>Archaea</taxon>
        <taxon>Methanobacteriati</taxon>
        <taxon>Methanobacteriota</taxon>
        <taxon>Stenosarchaea group</taxon>
        <taxon>Halobacteria</taxon>
        <taxon>Halobacteriales</taxon>
        <taxon>Natrialbaceae</taxon>
        <taxon>Natrinema</taxon>
    </lineage>
</organism>
<comment type="caution">
    <text evidence="1">The sequence shown here is derived from an EMBL/GenBank/DDBJ whole genome shotgun (WGS) entry which is preliminary data.</text>
</comment>
<reference evidence="2" key="1">
    <citation type="submission" date="2016-04" db="EMBL/GenBank/DDBJ databases">
        <authorList>
            <person name="Chen S.-C."/>
            <person name="Lai M.-C."/>
        </authorList>
    </citation>
    <scope>NUCLEOTIDE SEQUENCE [LARGE SCALE GENOMIC DNA]</scope>
    <source>
        <strain evidence="2">AB14</strain>
    </source>
</reference>
<accession>A0A1S8AXV2</accession>
<dbReference type="Proteomes" id="UP000189370">
    <property type="component" value="Unassembled WGS sequence"/>
</dbReference>
<evidence type="ECO:0000313" key="1">
    <source>
        <dbReference type="EMBL" id="OLZ41194.1"/>
    </source>
</evidence>
<proteinExistence type="predicted"/>
<dbReference type="EMBL" id="LWLN01000001">
    <property type="protein sequence ID" value="OLZ41194.1"/>
    <property type="molecule type" value="Genomic_DNA"/>
</dbReference>
<dbReference type="AlphaFoldDB" id="A0A1S8AXV2"/>
<keyword evidence="2" id="KW-1185">Reference proteome</keyword>
<evidence type="ECO:0000313" key="2">
    <source>
        <dbReference type="Proteomes" id="UP000189370"/>
    </source>
</evidence>
<gene>
    <name evidence="1" type="ORF">A6E15_09435</name>
</gene>
<name>A0A1S8AXV2_9EURY</name>
<protein>
    <submittedName>
        <fullName evidence="1">Uncharacterized protein</fullName>
    </submittedName>
</protein>
<sequence>MSVSDGGISPVWTGSGSVRPLAVPEVEQPVRGLDNRVVAVAGSLSRIAPRSTTVTAVTDS</sequence>
<dbReference type="STRING" id="301967.A6E15_09435"/>